<dbReference type="HAMAP" id="MF_01468">
    <property type="entry name" value="RNase_Mini_III"/>
    <property type="match status" value="1"/>
</dbReference>
<feature type="active site" evidence="4">
    <location>
        <position position="36"/>
    </location>
</feature>
<dbReference type="PANTHER" id="PTHR34276:SF1">
    <property type="entry name" value="MINI-RIBONUCLEASE 3"/>
    <property type="match status" value="1"/>
</dbReference>
<sequence>MVTSNQVNGLEGGWFPYPPSRPARLIPPIALAYIGDAVYEVAVRQYLLSKANMRPNHLHRSATKLVSAKAQSRILTSIEAELTEEEQDVVRQGRNAKSGSVPKNADVLEYRHATAFECLVGYLYSSSQHDRMIQLIGLGIELAEQASASTSK</sequence>
<evidence type="ECO:0000259" key="5">
    <source>
        <dbReference type="Pfam" id="PF00636"/>
    </source>
</evidence>
<keyword evidence="2 4" id="KW-0255">Endonuclease</keyword>
<keyword evidence="4" id="KW-0460">Magnesium</keyword>
<evidence type="ECO:0000256" key="4">
    <source>
        <dbReference type="HAMAP-Rule" id="MF_01468"/>
    </source>
</evidence>
<keyword evidence="7" id="KW-1185">Reference proteome</keyword>
<dbReference type="EC" id="3.1.26.-" evidence="4"/>
<dbReference type="EMBL" id="JACLIC010000003">
    <property type="protein sequence ID" value="MBY0201944.1"/>
    <property type="molecule type" value="Genomic_DNA"/>
</dbReference>
<evidence type="ECO:0000256" key="2">
    <source>
        <dbReference type="ARBA" id="ARBA00022759"/>
    </source>
</evidence>
<gene>
    <name evidence="4" type="primary">mrnC</name>
    <name evidence="6" type="ORF">H7T88_01640</name>
</gene>
<evidence type="ECO:0000256" key="1">
    <source>
        <dbReference type="ARBA" id="ARBA00022722"/>
    </source>
</evidence>
<feature type="domain" description="RNase III" evidence="5">
    <location>
        <begin position="30"/>
        <end position="127"/>
    </location>
</feature>
<keyword evidence="4" id="KW-0690">Ribosome biogenesis</keyword>
<dbReference type="InterPro" id="IPR036389">
    <property type="entry name" value="RNase_III_sf"/>
</dbReference>
<accession>A0ABS7KCT6</accession>
<comment type="subcellular location">
    <subcellularLocation>
        <location evidence="4">Cytoplasm</location>
    </subcellularLocation>
</comment>
<reference evidence="6 7" key="1">
    <citation type="submission" date="2020-08" db="EMBL/GenBank/DDBJ databases">
        <title>Fungal Genomes of the International Space Station.</title>
        <authorList>
            <person name="Seuylemezian A."/>
            <person name="Singh N.K."/>
            <person name="Wood J."/>
            <person name="Venkateswaran K."/>
        </authorList>
    </citation>
    <scope>NUCLEOTIDE SEQUENCE [LARGE SCALE GENOMIC DNA]</scope>
    <source>
        <strain evidence="6 7">S/N-304-OC-R4</strain>
    </source>
</reference>
<evidence type="ECO:0000256" key="3">
    <source>
        <dbReference type="ARBA" id="ARBA00022801"/>
    </source>
</evidence>
<comment type="similarity">
    <text evidence="4">Belongs to the MrnC RNase family.</text>
</comment>
<comment type="subunit">
    <text evidence="4">Homodimer.</text>
</comment>
<evidence type="ECO:0000313" key="7">
    <source>
        <dbReference type="Proteomes" id="UP000706031"/>
    </source>
</evidence>
<dbReference type="SUPFAM" id="SSF69065">
    <property type="entry name" value="RNase III domain-like"/>
    <property type="match status" value="1"/>
</dbReference>
<comment type="caution">
    <text evidence="6">The sequence shown here is derived from an EMBL/GenBank/DDBJ whole genome shotgun (WGS) entry which is preliminary data.</text>
</comment>
<keyword evidence="4" id="KW-0963">Cytoplasm</keyword>
<keyword evidence="4" id="KW-0699">rRNA-binding</keyword>
<dbReference type="Gene3D" id="1.10.1520.10">
    <property type="entry name" value="Ribonuclease III domain"/>
    <property type="match status" value="1"/>
</dbReference>
<comment type="function">
    <text evidence="4">Involved in correct processing of both the 5' and 3' ends of 23S rRNA precursor. Processes 30S rRNA precursor transcript even in absence of ribonuclease 3 (Rnc); Rnc processes 30S rRNA into smaller rRNA precursors.</text>
</comment>
<dbReference type="PANTHER" id="PTHR34276">
    <property type="entry name" value="MINI-RIBONUCLEASE 3"/>
    <property type="match status" value="1"/>
</dbReference>
<keyword evidence="4" id="KW-0694">RNA-binding</keyword>
<dbReference type="Proteomes" id="UP000706031">
    <property type="component" value="Unassembled WGS sequence"/>
</dbReference>
<proteinExistence type="inferred from homology"/>
<dbReference type="Pfam" id="PF00636">
    <property type="entry name" value="Ribonuclease_3"/>
    <property type="match status" value="1"/>
</dbReference>
<comment type="cofactor">
    <cofactor evidence="4">
        <name>Mg(2+)</name>
        <dbReference type="ChEBI" id="CHEBI:18420"/>
    </cofactor>
</comment>
<keyword evidence="1 4" id="KW-0540">Nuclease</keyword>
<dbReference type="PIRSF" id="PIRSF005520">
    <property type="entry name" value="UCP005520"/>
    <property type="match status" value="1"/>
</dbReference>
<evidence type="ECO:0000313" key="6">
    <source>
        <dbReference type="EMBL" id="MBY0201944.1"/>
    </source>
</evidence>
<keyword evidence="4" id="KW-0698">rRNA processing</keyword>
<dbReference type="InterPro" id="IPR008226">
    <property type="entry name" value="Mini3_fam"/>
</dbReference>
<organism evidence="6 7">
    <name type="scientific">Paenibacillus cucumis</name>
    <name type="common">ex Kampfer et al. 2016</name>
    <dbReference type="NCBI Taxonomy" id="1776858"/>
    <lineage>
        <taxon>Bacteria</taxon>
        <taxon>Bacillati</taxon>
        <taxon>Bacillota</taxon>
        <taxon>Bacilli</taxon>
        <taxon>Bacillales</taxon>
        <taxon>Paenibacillaceae</taxon>
        <taxon>Paenibacillus</taxon>
    </lineage>
</organism>
<keyword evidence="3 4" id="KW-0378">Hydrolase</keyword>
<name>A0ABS7KCT6_9BACL</name>
<dbReference type="InterPro" id="IPR000999">
    <property type="entry name" value="RNase_III_dom"/>
</dbReference>
<protein>
    <recommendedName>
        <fullName evidence="4">Mini-ribonuclease 3</fullName>
        <shortName evidence="4">Mini-3</shortName>
        <shortName evidence="4">Mini-RNase 3</shortName>
        <ecNumber evidence="4">3.1.26.-</ecNumber>
    </recommendedName>
    <alternativeName>
        <fullName evidence="4">Mini-RNase III</fullName>
        <shortName evidence="4">Mini-III</shortName>
    </alternativeName>
</protein>
<dbReference type="CDD" id="cd00593">
    <property type="entry name" value="RIBOc"/>
    <property type="match status" value="1"/>
</dbReference>